<proteinExistence type="predicted"/>
<evidence type="ECO:0000256" key="4">
    <source>
        <dbReference type="ARBA" id="ARBA00023163"/>
    </source>
</evidence>
<accession>A0A6G0VSQ1</accession>
<evidence type="ECO:0000256" key="5">
    <source>
        <dbReference type="ARBA" id="ARBA00025466"/>
    </source>
</evidence>
<organism evidence="8 9">
    <name type="scientific">Aphis craccivora</name>
    <name type="common">Cowpea aphid</name>
    <dbReference type="NCBI Taxonomy" id="307492"/>
    <lineage>
        <taxon>Eukaryota</taxon>
        <taxon>Metazoa</taxon>
        <taxon>Ecdysozoa</taxon>
        <taxon>Arthropoda</taxon>
        <taxon>Hexapoda</taxon>
        <taxon>Insecta</taxon>
        <taxon>Pterygota</taxon>
        <taxon>Neoptera</taxon>
        <taxon>Paraneoptera</taxon>
        <taxon>Hemiptera</taxon>
        <taxon>Sternorrhyncha</taxon>
        <taxon>Aphidomorpha</taxon>
        <taxon>Aphidoidea</taxon>
        <taxon>Aphididae</taxon>
        <taxon>Aphidini</taxon>
        <taxon>Aphis</taxon>
        <taxon>Aphis</taxon>
    </lineage>
</organism>
<evidence type="ECO:0000256" key="1">
    <source>
        <dbReference type="ARBA" id="ARBA00011764"/>
    </source>
</evidence>
<name>A0A6G0VSQ1_APHCR</name>
<reference evidence="8 9" key="1">
    <citation type="submission" date="2019-08" db="EMBL/GenBank/DDBJ databases">
        <title>Whole genome of Aphis craccivora.</title>
        <authorList>
            <person name="Voronova N.V."/>
            <person name="Shulinski R.S."/>
            <person name="Bandarenka Y.V."/>
            <person name="Zhorov D.G."/>
            <person name="Warner D."/>
        </authorList>
    </citation>
    <scope>NUCLEOTIDE SEQUENCE [LARGE SCALE GENOMIC DNA]</scope>
    <source>
        <strain evidence="8">180601</strain>
        <tissue evidence="8">Whole Body</tissue>
    </source>
</reference>
<gene>
    <name evidence="8" type="ORF">FWK35_00031007</name>
</gene>
<comment type="function">
    <text evidence="5">Involved in transvection phenomena (= synapsis-dependent gene expression), where the synaptic pairing of chromosomes carrying genes with which zeste interacts influences the expression of these genes. Zeste binds to DNA and stimulates transcription from a nearby promoter.</text>
</comment>
<comment type="caution">
    <text evidence="8">The sequence shown here is derived from an EMBL/GenBank/DDBJ whole genome shotgun (WGS) entry which is preliminary data.</text>
</comment>
<feature type="compositionally biased region" description="Polar residues" evidence="6">
    <location>
        <begin position="149"/>
        <end position="172"/>
    </location>
</feature>
<dbReference type="OrthoDB" id="3066195at2759"/>
<protein>
    <recommendedName>
        <fullName evidence="2">Regulatory protein zeste</fullName>
    </recommendedName>
</protein>
<feature type="domain" description="Myb/SANT-like DNA-binding" evidence="7">
    <location>
        <begin position="14"/>
        <end position="46"/>
    </location>
</feature>
<evidence type="ECO:0000313" key="8">
    <source>
        <dbReference type="EMBL" id="KAF0708179.1"/>
    </source>
</evidence>
<dbReference type="AlphaFoldDB" id="A0A6G0VSQ1"/>
<dbReference type="Proteomes" id="UP000478052">
    <property type="component" value="Unassembled WGS sequence"/>
</dbReference>
<dbReference type="InterPro" id="IPR028002">
    <property type="entry name" value="Myb_DNA-bind_5"/>
</dbReference>
<evidence type="ECO:0000259" key="7">
    <source>
        <dbReference type="Pfam" id="PF13873"/>
    </source>
</evidence>
<evidence type="ECO:0000313" key="9">
    <source>
        <dbReference type="Proteomes" id="UP000478052"/>
    </source>
</evidence>
<dbReference type="EMBL" id="VUJU01012257">
    <property type="protein sequence ID" value="KAF0708179.1"/>
    <property type="molecule type" value="Genomic_DNA"/>
</dbReference>
<feature type="region of interest" description="Disordered" evidence="6">
    <location>
        <begin position="146"/>
        <end position="172"/>
    </location>
</feature>
<keyword evidence="4" id="KW-0804">Transcription</keyword>
<comment type="subunit">
    <text evidence="1">Self-associates forming complexes of several hundred monomers.</text>
</comment>
<keyword evidence="9" id="KW-1185">Reference proteome</keyword>
<evidence type="ECO:0000256" key="3">
    <source>
        <dbReference type="ARBA" id="ARBA00023015"/>
    </source>
</evidence>
<dbReference type="Pfam" id="PF13873">
    <property type="entry name" value="Myb_DNA-bind_5"/>
    <property type="match status" value="1"/>
</dbReference>
<keyword evidence="3" id="KW-0805">Transcription regulation</keyword>
<sequence>MNANMNVEDIKRKRNVNFSKKEEELLNELVTKNKHILENKKTDAIIFERQKTGGGIDKSIHLNDIENKEKEMIQLSVDGMPSYFDCDQENDIESSVFVDTNNITYADFDIDDSNYVTVMPDSFEDIPSTFIPINIPEQEPATNEKLHVPSNNETTNEVGSNSTRFGSNGSQWNVVTPKNLNDMKSTPLRTNSEFALF</sequence>
<evidence type="ECO:0000256" key="2">
    <source>
        <dbReference type="ARBA" id="ARBA00016807"/>
    </source>
</evidence>
<evidence type="ECO:0000256" key="6">
    <source>
        <dbReference type="SAM" id="MobiDB-lite"/>
    </source>
</evidence>